<keyword evidence="6 7" id="KW-0067">ATP-binding</keyword>
<gene>
    <name evidence="10" type="primary">LOC115482858</name>
    <name evidence="11" type="synonym">LOC115483320</name>
</gene>
<feature type="binding site" evidence="7">
    <location>
        <position position="596"/>
    </location>
    <ligand>
        <name>ATP</name>
        <dbReference type="ChEBI" id="CHEBI:30616"/>
    </ligand>
</feature>
<evidence type="ECO:0000256" key="3">
    <source>
        <dbReference type="ARBA" id="ARBA00022679"/>
    </source>
</evidence>
<dbReference type="InterPro" id="IPR000719">
    <property type="entry name" value="Prot_kinase_dom"/>
</dbReference>
<dbReference type="Gene3D" id="3.30.200.20">
    <property type="entry name" value="Phosphorylase Kinase, domain 1"/>
    <property type="match status" value="1"/>
</dbReference>
<dbReference type="PROSITE" id="PS00107">
    <property type="entry name" value="PROTEIN_KINASE_ATP"/>
    <property type="match status" value="1"/>
</dbReference>
<dbReference type="AlphaFoldDB" id="A0A6J2SRT6"/>
<evidence type="ECO:0000256" key="5">
    <source>
        <dbReference type="ARBA" id="ARBA00022777"/>
    </source>
</evidence>
<dbReference type="SUPFAM" id="SSF56112">
    <property type="entry name" value="Protein kinase-like (PK-like)"/>
    <property type="match status" value="3"/>
</dbReference>
<sequence>MMADNINVTDIHLGKTVKLSYGVFGEVDIGKFDNQLIAAYKISTNFPICSSTFGSLEHDNIIKLYGISNKCFLMEYTGFESLHSFLHEQCQGTYKLKNALNWMREAALGLEYIYLRHPQLTFLKLCPQLIYFGTKFSYSGFKSVKIAILPDKLIDHKKAANYFSPEEFYGEKNAMGQSDVFSIGIIIWEVLARKQLFHHTNYTYTEIVEAVLRGERPSMDEITIKIDSQLKSLMRNCWNTNPDERPTIQMVISTLSGILEKEECLDQLIPEYLGLYVDMDIIDMGKKIGEDCFSVSQRATWLNMEKTITKLKFSTDQWTPTLSFKMKLNKNIRINSAFLVNLYGYSLGKEGIYLISDYSDDGSLHDYVHGGGRSKFSVNNLIKLMLDAAEAICFLNTRRNIRHTFHTYILTPHNMILFNNFKRLKIRDNFFNVDARSFLNFAKTTYDLVYIAPEVFETEIFTDASEVYNFGIILYEVFARKKPYYNLYPIEKDDLRYHIALGIRVLMPDIEELKLQYIENLIRKCLHPHEHKRPKHGILVLDLQSQLLLSTDNSTMMKPYGFVHYSDINFMESIGRGSFGIVYRADWLKNDVAVKKIKIIEAENKDTALKAFEKEVNQLSLTNHENIVKLYGSCSHENFAYLVMDYAECGSLYNYLHGDEQKEYTMARALDWMIQCVQGIQHLHSMTPKPMLHRDLKTQNLLLTDNNRILKIADFGTATDLRTLMTSAIGTVAYMAPEVLSGEKYTEKCDIYSFGIVLWEVMARRKPFHHLKNQRNETIMFCASKGNRPPLDDLMPNCNELKTLIENCWHHNPENRPAAKNISLDTVPCFYSLIKRTA</sequence>
<feature type="domain" description="Protein kinase" evidence="8">
    <location>
        <begin position="568"/>
        <end position="830"/>
    </location>
</feature>
<dbReference type="GO" id="GO:0043123">
    <property type="term" value="P:positive regulation of canonical NF-kappaB signal transduction"/>
    <property type="evidence" value="ECO:0007669"/>
    <property type="project" value="TreeGrafter"/>
</dbReference>
<dbReference type="KEGG" id="dhe:115483320"/>
<evidence type="ECO:0000256" key="4">
    <source>
        <dbReference type="ARBA" id="ARBA00022741"/>
    </source>
</evidence>
<evidence type="ECO:0000313" key="9">
    <source>
        <dbReference type="Proteomes" id="UP000504633"/>
    </source>
</evidence>
<evidence type="ECO:0000313" key="11">
    <source>
        <dbReference type="RefSeq" id="XP_030080564.1"/>
    </source>
</evidence>
<dbReference type="PANTHER" id="PTHR46716:SF1">
    <property type="entry name" value="MITOGEN-ACTIVATED PROTEIN KINASE KINASE KINASE 7"/>
    <property type="match status" value="1"/>
</dbReference>
<accession>A0A6J2SRT6</accession>
<dbReference type="SMART" id="SM00220">
    <property type="entry name" value="S_TKc"/>
    <property type="match status" value="1"/>
</dbReference>
<keyword evidence="4 7" id="KW-0547">Nucleotide-binding</keyword>
<dbReference type="GO" id="GO:0006950">
    <property type="term" value="P:response to stress"/>
    <property type="evidence" value="ECO:0007669"/>
    <property type="project" value="UniProtKB-ARBA"/>
</dbReference>
<dbReference type="RefSeq" id="XP_030078967.1">
    <property type="nucleotide sequence ID" value="XM_030223107.1"/>
</dbReference>
<dbReference type="PANTHER" id="PTHR46716">
    <property type="entry name" value="MITOGEN-ACTIVATED PROTEIN KINASE KINASE KINASE 7"/>
    <property type="match status" value="1"/>
</dbReference>
<keyword evidence="5" id="KW-0418">Kinase</keyword>
<dbReference type="InterPro" id="IPR017441">
    <property type="entry name" value="Protein_kinase_ATP_BS"/>
</dbReference>
<evidence type="ECO:0000256" key="6">
    <source>
        <dbReference type="ARBA" id="ARBA00022840"/>
    </source>
</evidence>
<keyword evidence="9" id="KW-1185">Reference proteome</keyword>
<evidence type="ECO:0000256" key="7">
    <source>
        <dbReference type="PROSITE-ProRule" id="PRU10141"/>
    </source>
</evidence>
<dbReference type="GeneID" id="115482858"/>
<dbReference type="KEGG" id="dhe:115482858"/>
<dbReference type="PROSITE" id="PS00108">
    <property type="entry name" value="PROTEIN_KINASE_ST"/>
    <property type="match status" value="1"/>
</dbReference>
<evidence type="ECO:0000256" key="1">
    <source>
        <dbReference type="ARBA" id="ARBA00006529"/>
    </source>
</evidence>
<dbReference type="GO" id="GO:0007254">
    <property type="term" value="P:JNK cascade"/>
    <property type="evidence" value="ECO:0007669"/>
    <property type="project" value="TreeGrafter"/>
</dbReference>
<dbReference type="InterPro" id="IPR008271">
    <property type="entry name" value="Ser/Thr_kinase_AS"/>
</dbReference>
<evidence type="ECO:0000256" key="2">
    <source>
        <dbReference type="ARBA" id="ARBA00022527"/>
    </source>
</evidence>
<organism evidence="9 10">
    <name type="scientific">Drosophila hydei</name>
    <name type="common">Fruit fly</name>
    <dbReference type="NCBI Taxonomy" id="7224"/>
    <lineage>
        <taxon>Eukaryota</taxon>
        <taxon>Metazoa</taxon>
        <taxon>Ecdysozoa</taxon>
        <taxon>Arthropoda</taxon>
        <taxon>Hexapoda</taxon>
        <taxon>Insecta</taxon>
        <taxon>Pterygota</taxon>
        <taxon>Neoptera</taxon>
        <taxon>Endopterygota</taxon>
        <taxon>Diptera</taxon>
        <taxon>Brachycera</taxon>
        <taxon>Muscomorpha</taxon>
        <taxon>Ephydroidea</taxon>
        <taxon>Drosophilidae</taxon>
        <taxon>Drosophila</taxon>
    </lineage>
</organism>
<keyword evidence="2" id="KW-0723">Serine/threonine-protein kinase</keyword>
<dbReference type="InterPro" id="IPR011009">
    <property type="entry name" value="Kinase-like_dom_sf"/>
</dbReference>
<dbReference type="GO" id="GO:0005524">
    <property type="term" value="F:ATP binding"/>
    <property type="evidence" value="ECO:0007669"/>
    <property type="project" value="UniProtKB-UniRule"/>
</dbReference>
<keyword evidence="3" id="KW-0808">Transferase</keyword>
<dbReference type="Gene3D" id="1.10.510.10">
    <property type="entry name" value="Transferase(Phosphotransferase) domain 1"/>
    <property type="match status" value="3"/>
</dbReference>
<dbReference type="RefSeq" id="XP_030080564.1">
    <property type="nucleotide sequence ID" value="XM_030224704.1"/>
</dbReference>
<proteinExistence type="inferred from homology"/>
<dbReference type="OrthoDB" id="7861233at2759"/>
<dbReference type="GO" id="GO:0006955">
    <property type="term" value="P:immune response"/>
    <property type="evidence" value="ECO:0007669"/>
    <property type="project" value="TreeGrafter"/>
</dbReference>
<protein>
    <submittedName>
        <fullName evidence="10 11">Tyrosine-protein kinase JAK2-like</fullName>
    </submittedName>
</protein>
<evidence type="ECO:0000259" key="8">
    <source>
        <dbReference type="PROSITE" id="PS50011"/>
    </source>
</evidence>
<reference evidence="10 11" key="1">
    <citation type="submission" date="2025-04" db="UniProtKB">
        <authorList>
            <consortium name="RefSeq"/>
        </authorList>
    </citation>
    <scope>IDENTIFICATION</scope>
    <source>
        <strain evidence="10 11">15085-1641.00</strain>
        <tissue evidence="10 11">Whole body</tissue>
    </source>
</reference>
<dbReference type="GO" id="GO:0019899">
    <property type="term" value="F:enzyme binding"/>
    <property type="evidence" value="ECO:0007669"/>
    <property type="project" value="UniProtKB-ARBA"/>
</dbReference>
<dbReference type="GO" id="GO:0004709">
    <property type="term" value="F:MAP kinase kinase kinase activity"/>
    <property type="evidence" value="ECO:0007669"/>
    <property type="project" value="TreeGrafter"/>
</dbReference>
<dbReference type="Pfam" id="PF07714">
    <property type="entry name" value="PK_Tyr_Ser-Thr"/>
    <property type="match status" value="1"/>
</dbReference>
<dbReference type="Pfam" id="PF00069">
    <property type="entry name" value="Pkinase"/>
    <property type="match status" value="2"/>
</dbReference>
<evidence type="ECO:0000313" key="10">
    <source>
        <dbReference type="RefSeq" id="XP_030078967.1"/>
    </source>
</evidence>
<feature type="domain" description="Protein kinase" evidence="8">
    <location>
        <begin position="13"/>
        <end position="259"/>
    </location>
</feature>
<dbReference type="InterPro" id="IPR001245">
    <property type="entry name" value="Ser-Thr/Tyr_kinase_cat_dom"/>
</dbReference>
<feature type="domain" description="Protein kinase" evidence="8">
    <location>
        <begin position="282"/>
        <end position="548"/>
    </location>
</feature>
<dbReference type="Proteomes" id="UP000504633">
    <property type="component" value="Unplaced"/>
</dbReference>
<comment type="similarity">
    <text evidence="1">Belongs to the protein kinase superfamily. STE Ser/Thr protein kinase family. MAP kinase kinase kinase subfamily.</text>
</comment>
<name>A0A6J2SRT6_DROHY</name>
<dbReference type="PROSITE" id="PS50011">
    <property type="entry name" value="PROTEIN_KINASE_DOM"/>
    <property type="match status" value="3"/>
</dbReference>